<evidence type="ECO:0000313" key="3">
    <source>
        <dbReference type="EMBL" id="ORX71662.1"/>
    </source>
</evidence>
<dbReference type="OrthoDB" id="9999821at2759"/>
<dbReference type="Pfam" id="PF19050">
    <property type="entry name" value="PhoD_2"/>
    <property type="match status" value="1"/>
</dbReference>
<feature type="compositionally biased region" description="Low complexity" evidence="1">
    <location>
        <begin position="105"/>
        <end position="115"/>
    </location>
</feature>
<feature type="compositionally biased region" description="Polar residues" evidence="1">
    <location>
        <begin position="1"/>
        <end position="16"/>
    </location>
</feature>
<feature type="compositionally biased region" description="Pro residues" evidence="1">
    <location>
        <begin position="708"/>
        <end position="719"/>
    </location>
</feature>
<accession>A0A1Y1WDX8</accession>
<dbReference type="Proteomes" id="UP000193922">
    <property type="component" value="Unassembled WGS sequence"/>
</dbReference>
<dbReference type="PANTHER" id="PTHR46689:SF1">
    <property type="entry name" value="PHOD-LIKE PHOSPHATASE DOMAIN-CONTAINING PROTEIN"/>
    <property type="match status" value="1"/>
</dbReference>
<protein>
    <recommendedName>
        <fullName evidence="2">PhoD-like phosphatase domain-containing protein</fullName>
    </recommendedName>
</protein>
<sequence length="914" mass="97456">MDSGKQNDTFSPNNPFNDIAPGDSSSQPAAYSSPGMAPGYPAASTPGTDNLAHAQARFGEPAAKQRGGDTAAWLAGSAGYGAGYGVTSGGQHAGIVSSGSPQMTAAPAHPPASSGAGLQLHQLQLLYIPAGQAPPPMPFRPTQTASSPVAAQRPLQLPALVGPMLQFVDIDLTSRAVEGVGHGDDERVAAATHGEPAGNVLASTSSSAGPAASAGPNMHIPVIEVWDDNVHGPGTGKPKSFQAVALYTEPTFKYTFWRADITIPLHVTEERSVKYQVKWGADEYSVQSPSAKPTYEFRVAAQSVPENIRYSMRGSGPVITDLAGKHRDNPFLVWVGTGGQFDGDNVWDDCAYVLAPFIQPGGNDRSRVQRWYLLAYLRQWFGVDLREQSELQGQQEFARLLSIDSALQQSAVMQGATTTAGLAHSGHGFYGDGYHSLKRLGPFTALLSLDTRTGRTVPGIIDRSDYDTLFHAIHNTLPETVCNLIQVLRGANSAGLSTLLSMVGGKHSGRSEMLGKGRFGESQTGVRFNEFWASQPHSTERQFLVNSLQEFARSKSCRVTFVSGHVNCLSSGHFYSFKDSRYDPRRFPEQRGFLSDYRSMIQITVSGLVQAPVDYLAHKAYSMASREKPFDGHTGESLYKTFEQDVNGTVPPSTKILARRGYIAGIESVMDNNGKRDPGLIFFVYAEHENSVGTGSYMINVPPLNYTPPLSPNQAPPQPQYAQQGQPQPLRQAMSYRDHSAPGGSQAAGGSQMAAQPVQTQPAQAAANADQYDYDIPGYTDAGAPPPPYSALATQPQAGDGLPARSSGSYSSSYEHTAAWVQQQAGSVGSASPHANNSDAAGPTSAVVSNPYVQQPVTSQPAASQQSPYGKQPVSSQQQSPYGQQPATSQQQSPYGQQPATSQQQSPYGQQPGN</sequence>
<feature type="region of interest" description="Disordered" evidence="1">
    <location>
        <begin position="824"/>
        <end position="914"/>
    </location>
</feature>
<feature type="domain" description="PhoD-like phosphatase" evidence="2">
    <location>
        <begin position="510"/>
        <end position="666"/>
    </location>
</feature>
<feature type="compositionally biased region" description="Polar residues" evidence="1">
    <location>
        <begin position="887"/>
        <end position="901"/>
    </location>
</feature>
<feature type="compositionally biased region" description="Low complexity" evidence="1">
    <location>
        <begin position="902"/>
        <end position="914"/>
    </location>
</feature>
<keyword evidence="4" id="KW-1185">Reference proteome</keyword>
<feature type="compositionally biased region" description="Low complexity" evidence="1">
    <location>
        <begin position="741"/>
        <end position="771"/>
    </location>
</feature>
<dbReference type="GeneID" id="63807957"/>
<dbReference type="AlphaFoldDB" id="A0A1Y1WDX8"/>
<name>A0A1Y1WDX8_9FUNG</name>
<dbReference type="RefSeq" id="XP_040745177.1">
    <property type="nucleotide sequence ID" value="XM_040891309.1"/>
</dbReference>
<organism evidence="3 4">
    <name type="scientific">Linderina pennispora</name>
    <dbReference type="NCBI Taxonomy" id="61395"/>
    <lineage>
        <taxon>Eukaryota</taxon>
        <taxon>Fungi</taxon>
        <taxon>Fungi incertae sedis</taxon>
        <taxon>Zoopagomycota</taxon>
        <taxon>Kickxellomycotina</taxon>
        <taxon>Kickxellomycetes</taxon>
        <taxon>Kickxellales</taxon>
        <taxon>Kickxellaceae</taxon>
        <taxon>Linderina</taxon>
    </lineage>
</organism>
<feature type="compositionally biased region" description="Polar residues" evidence="1">
    <location>
        <begin position="846"/>
        <end position="869"/>
    </location>
</feature>
<feature type="compositionally biased region" description="Low complexity" evidence="1">
    <location>
        <begin position="720"/>
        <end position="733"/>
    </location>
</feature>
<feature type="compositionally biased region" description="Polar residues" evidence="1">
    <location>
        <begin position="824"/>
        <end position="839"/>
    </location>
</feature>
<evidence type="ECO:0000256" key="1">
    <source>
        <dbReference type="SAM" id="MobiDB-lite"/>
    </source>
</evidence>
<feature type="region of interest" description="Disordered" evidence="1">
    <location>
        <begin position="95"/>
        <end position="115"/>
    </location>
</feature>
<dbReference type="PANTHER" id="PTHR46689">
    <property type="entry name" value="MEMBRANE PROTEIN, PUTATIVE-RELATED"/>
    <property type="match status" value="1"/>
</dbReference>
<evidence type="ECO:0000259" key="2">
    <source>
        <dbReference type="Pfam" id="PF19050"/>
    </source>
</evidence>
<feature type="region of interest" description="Disordered" evidence="1">
    <location>
        <begin position="1"/>
        <end position="49"/>
    </location>
</feature>
<comment type="caution">
    <text evidence="3">The sequence shown here is derived from an EMBL/GenBank/DDBJ whole genome shotgun (WGS) entry which is preliminary data.</text>
</comment>
<dbReference type="GO" id="GO:0016020">
    <property type="term" value="C:membrane"/>
    <property type="evidence" value="ECO:0007669"/>
    <property type="project" value="TreeGrafter"/>
</dbReference>
<feature type="compositionally biased region" description="Low complexity" evidence="1">
    <location>
        <begin position="872"/>
        <end position="886"/>
    </location>
</feature>
<dbReference type="EMBL" id="MCFD01000004">
    <property type="protein sequence ID" value="ORX71662.1"/>
    <property type="molecule type" value="Genomic_DNA"/>
</dbReference>
<dbReference type="InterPro" id="IPR043904">
    <property type="entry name" value="PhoD_2-like"/>
</dbReference>
<feature type="region of interest" description="Disordered" evidence="1">
    <location>
        <begin position="708"/>
        <end position="811"/>
    </location>
</feature>
<evidence type="ECO:0000313" key="4">
    <source>
        <dbReference type="Proteomes" id="UP000193922"/>
    </source>
</evidence>
<proteinExistence type="predicted"/>
<gene>
    <name evidence="3" type="ORF">DL89DRAFT_321921</name>
</gene>
<reference evidence="3 4" key="1">
    <citation type="submission" date="2016-07" db="EMBL/GenBank/DDBJ databases">
        <title>Pervasive Adenine N6-methylation of Active Genes in Fungi.</title>
        <authorList>
            <consortium name="DOE Joint Genome Institute"/>
            <person name="Mondo S.J."/>
            <person name="Dannebaum R.O."/>
            <person name="Kuo R.C."/>
            <person name="Labutti K."/>
            <person name="Haridas S."/>
            <person name="Kuo A."/>
            <person name="Salamov A."/>
            <person name="Ahrendt S.R."/>
            <person name="Lipzen A."/>
            <person name="Sullivan W."/>
            <person name="Andreopoulos W.B."/>
            <person name="Clum A."/>
            <person name="Lindquist E."/>
            <person name="Daum C."/>
            <person name="Ramamoorthy G.K."/>
            <person name="Gryganskyi A."/>
            <person name="Culley D."/>
            <person name="Magnuson J.K."/>
            <person name="James T.Y."/>
            <person name="O'Malley M.A."/>
            <person name="Stajich J.E."/>
            <person name="Spatafora J.W."/>
            <person name="Visel A."/>
            <person name="Grigoriev I.V."/>
        </authorList>
    </citation>
    <scope>NUCLEOTIDE SEQUENCE [LARGE SCALE GENOMIC DNA]</scope>
    <source>
        <strain evidence="3 4">ATCC 12442</strain>
    </source>
</reference>